<dbReference type="AlphaFoldDB" id="D5H6I7"/>
<reference evidence="1 2" key="1">
    <citation type="journal article" date="2010" name="ISME J.">
        <title>Fine-scale evolution: genomic, phenotypic and ecological differentiation in two coexisting Salinibacter ruber strains.</title>
        <authorList>
            <person name="Pena A."/>
            <person name="Teeling H."/>
            <person name="Huerta-Cepas J."/>
            <person name="Santos F."/>
            <person name="Yarza P."/>
            <person name="Brito-Echeverria J."/>
            <person name="Lucio M."/>
            <person name="Schmitt-Kopplin P."/>
            <person name="Meseguer I."/>
            <person name="Schenowitz C."/>
            <person name="Dossat C."/>
            <person name="Barbe V."/>
            <person name="Dopazo J."/>
            <person name="Rossello-Mora R."/>
            <person name="Schuler M."/>
            <person name="Glockner F.O."/>
            <person name="Amann R."/>
            <person name="Gabaldon T."/>
            <person name="Anton J."/>
        </authorList>
    </citation>
    <scope>NUCLEOTIDE SEQUENCE [LARGE SCALE GENOMIC DNA]</scope>
    <source>
        <strain evidence="1 2">M8</strain>
    </source>
</reference>
<gene>
    <name evidence="1" type="ordered locus">SRM_00721</name>
</gene>
<evidence type="ECO:0000313" key="1">
    <source>
        <dbReference type="EMBL" id="CBH23642.1"/>
    </source>
</evidence>
<dbReference type="Proteomes" id="UP000000933">
    <property type="component" value="Chromosome"/>
</dbReference>
<accession>D5H6I7</accession>
<name>D5H6I7_SALRM</name>
<reference evidence="2" key="2">
    <citation type="submission" date="2010-04" db="EMBL/GenBank/DDBJ databases">
        <title>Genome sequence of Salinibacter ruber M8.</title>
        <authorList>
            <consortium name="Genoscope"/>
        </authorList>
    </citation>
    <scope>NUCLEOTIDE SEQUENCE [LARGE SCALE GENOMIC DNA]</scope>
    <source>
        <strain evidence="2">M8</strain>
    </source>
</reference>
<organism evidence="1 2">
    <name type="scientific">Salinibacter ruber (strain M8)</name>
    <dbReference type="NCBI Taxonomy" id="761659"/>
    <lineage>
        <taxon>Bacteria</taxon>
        <taxon>Pseudomonadati</taxon>
        <taxon>Rhodothermota</taxon>
        <taxon>Rhodothermia</taxon>
        <taxon>Rhodothermales</taxon>
        <taxon>Salinibacteraceae</taxon>
        <taxon>Salinibacter</taxon>
    </lineage>
</organism>
<dbReference type="HOGENOM" id="CLU_2755543_0_0_10"/>
<protein>
    <submittedName>
        <fullName evidence="1">Uncharacterized protein</fullName>
    </submittedName>
</protein>
<proteinExistence type="predicted"/>
<evidence type="ECO:0000313" key="2">
    <source>
        <dbReference type="Proteomes" id="UP000000933"/>
    </source>
</evidence>
<dbReference type="KEGG" id="srm:SRM_00721"/>
<dbReference type="EMBL" id="FP565814">
    <property type="protein sequence ID" value="CBH23642.1"/>
    <property type="molecule type" value="Genomic_DNA"/>
</dbReference>
<sequence length="70" mass="8250">MLSDDEVGRFLDYMKFLLDVVVDEGVQRGGELELQTTSGEKYGIPWDRVEEMERILWRTGRIDNRAYVPR</sequence>